<reference evidence="1 2" key="1">
    <citation type="journal article" date="2021" name="Int. J. Syst. Evol. Microbiol.">
        <title>Reticulibacter mediterranei gen. nov., sp. nov., within the new family Reticulibacteraceae fam. nov., and Ktedonospora formicarum gen. nov., sp. nov., Ktedonobacter robiniae sp. nov., Dictyobacter formicarum sp. nov. and Dictyobacter arantiisoli sp. nov., belonging to the class Ktedonobacteria.</title>
        <authorList>
            <person name="Yabe S."/>
            <person name="Zheng Y."/>
            <person name="Wang C.M."/>
            <person name="Sakai Y."/>
            <person name="Abe K."/>
            <person name="Yokota A."/>
            <person name="Donadio S."/>
            <person name="Cavaletti L."/>
            <person name="Monciardini P."/>
        </authorList>
    </citation>
    <scope>NUCLEOTIDE SEQUENCE [LARGE SCALE GENOMIC DNA]</scope>
    <source>
        <strain evidence="1 2">SOSP1-9</strain>
    </source>
</reference>
<gene>
    <name evidence="1" type="ORF">KSZ_12080</name>
</gene>
<dbReference type="NCBIfam" id="TIGR02243">
    <property type="entry name" value="putative baseplate assembly protein"/>
    <property type="match status" value="1"/>
</dbReference>
<dbReference type="InterPro" id="IPR011749">
    <property type="entry name" value="CHP02243"/>
</dbReference>
<name>A0ABQ3VAN2_9CHLR</name>
<sequence length="716" mass="77303">MLTSDRGRIQPPNLDDRVWQDLVDEALALIPKYAPQWTDYSPGDPGRTLIELFAWLVEGLIYRLNRVPEKNYIAFLNLLGITRDPAVPAHVFLTFTAQPPAAGHPAAPILVPQKTQAHTIGSETESPITFETDEDVNILPLNLKTVLLIKWDTWNTTTKKGTYADITGDLAAALVSGYPVTMPAQPATPVQILLGFDGSTSLPIQLRLQLSQPVQVTSSGGNDQIQVAVSWTYSSATNEPSNWLTPSSVIDNTSGLLRDGTVSITVPTNWTSQAPSSWTTVTPAPSTNPINDARFWLAITLTNTTQATTTSIGFNYLLFNAVSAHNALTIPNPELLGQSDGTTPFQVFQLKNRPLFKRPGTNMPYDHLVIQVNGVTWTQVDDFPAGAGNFYRLNPVTGEISFGNFDPTRGQPGTHGTIPPVGAQITAATYRYIAGGLSGNVGIGQVTALSKLLPGIASVTNLSASFDAADEETIEDTLSRAPMALKSRDRAVTVEDYEVLAREASKEVAIVRCLPPRLHDDQSTPGGWNIGDPWLFAGINRAPGNVNVIIVPDQGINIARPTPSKDLLQEVQTYLDRRRDLTSSLLVSGPYYLPIAVTVNVTVWKRAISQGMIGGPNDVVTDIQNKLQQYLHPIYGGLDGKGWQVGQSVFIADLFKAIMPAENIGFISSLTLAAEAPAYTPNTRPAQPASPGAWVSVADYELSCYGTSSKITPTTL</sequence>
<organism evidence="1 2">
    <name type="scientific">Dictyobacter formicarum</name>
    <dbReference type="NCBI Taxonomy" id="2778368"/>
    <lineage>
        <taxon>Bacteria</taxon>
        <taxon>Bacillati</taxon>
        <taxon>Chloroflexota</taxon>
        <taxon>Ktedonobacteria</taxon>
        <taxon>Ktedonobacterales</taxon>
        <taxon>Dictyobacteraceae</taxon>
        <taxon>Dictyobacter</taxon>
    </lineage>
</organism>
<comment type="caution">
    <text evidence="1">The sequence shown here is derived from an EMBL/GenBank/DDBJ whole genome shotgun (WGS) entry which is preliminary data.</text>
</comment>
<dbReference type="Proteomes" id="UP000635565">
    <property type="component" value="Unassembled WGS sequence"/>
</dbReference>
<evidence type="ECO:0000313" key="2">
    <source>
        <dbReference type="Proteomes" id="UP000635565"/>
    </source>
</evidence>
<accession>A0ABQ3VAN2</accession>
<proteinExistence type="predicted"/>
<dbReference type="RefSeq" id="WP_201360887.1">
    <property type="nucleotide sequence ID" value="NZ_BNJJ01000003.1"/>
</dbReference>
<evidence type="ECO:0000313" key="1">
    <source>
        <dbReference type="EMBL" id="GHO83202.1"/>
    </source>
</evidence>
<dbReference type="EMBL" id="BNJJ01000003">
    <property type="protein sequence ID" value="GHO83202.1"/>
    <property type="molecule type" value="Genomic_DNA"/>
</dbReference>
<protein>
    <submittedName>
        <fullName evidence="1">Baseplate assembly protein</fullName>
    </submittedName>
</protein>
<keyword evidence="2" id="KW-1185">Reference proteome</keyword>